<protein>
    <submittedName>
        <fullName evidence="1">Uncharacterized protein</fullName>
    </submittedName>
</protein>
<name>A0AAU7JSH2_9MICO</name>
<dbReference type="RefSeq" id="WP_406830271.1">
    <property type="nucleotide sequence ID" value="NZ_CP157483.1"/>
</dbReference>
<dbReference type="AlphaFoldDB" id="A0AAU7JSH2"/>
<gene>
    <name evidence="1" type="ORF">ABEG17_14915</name>
</gene>
<reference evidence="1" key="1">
    <citation type="submission" date="2024-05" db="EMBL/GenBank/DDBJ databases">
        <authorList>
            <person name="Kim S."/>
            <person name="Heo J."/>
            <person name="Choi H."/>
            <person name="Choi Y."/>
            <person name="Kwon S.-W."/>
            <person name="Kim Y."/>
        </authorList>
    </citation>
    <scope>NUCLEOTIDE SEQUENCE</scope>
    <source>
        <strain evidence="1">KACC 23699</strain>
    </source>
</reference>
<evidence type="ECO:0000313" key="1">
    <source>
        <dbReference type="EMBL" id="XBO42849.1"/>
    </source>
</evidence>
<organism evidence="1">
    <name type="scientific">Pedococcus sp. KACC 23699</name>
    <dbReference type="NCBI Taxonomy" id="3149228"/>
    <lineage>
        <taxon>Bacteria</taxon>
        <taxon>Bacillati</taxon>
        <taxon>Actinomycetota</taxon>
        <taxon>Actinomycetes</taxon>
        <taxon>Micrococcales</taxon>
        <taxon>Intrasporangiaceae</taxon>
        <taxon>Pedococcus</taxon>
    </lineage>
</organism>
<dbReference type="EMBL" id="CP157483">
    <property type="protein sequence ID" value="XBO42849.1"/>
    <property type="molecule type" value="Genomic_DNA"/>
</dbReference>
<accession>A0AAU7JSH2</accession>
<sequence length="216" mass="24187">MLSRHSPRDFDPVALGRLETQAWASYYRREWLTAMRAFLGMVGQGFGLGPRWTFVAAWHVLRANQAWAPVPDNDPDAARAAMLRFYRLVLAHSDLTFEPVRASELEVEWWRLHRSRQRVADAAGPDGAEGRPATTSLSELEEALVELYSHVYSAPRETMHEAARRRAEAMDLSDAWVAGGCDLADPRLAAERRALVASYAALLDAVSRIPARETTT</sequence>
<proteinExistence type="predicted"/>